<dbReference type="GO" id="GO:0050660">
    <property type="term" value="F:flavin adenine dinucleotide binding"/>
    <property type="evidence" value="ECO:0007669"/>
    <property type="project" value="TreeGrafter"/>
</dbReference>
<dbReference type="InterPro" id="IPR017927">
    <property type="entry name" value="FAD-bd_FR_type"/>
</dbReference>
<feature type="domain" description="FAD-binding FR-type" evidence="14">
    <location>
        <begin position="303"/>
        <end position="538"/>
    </location>
</feature>
<dbReference type="Pfam" id="PF00258">
    <property type="entry name" value="Flavodoxin_1"/>
    <property type="match status" value="1"/>
</dbReference>
<feature type="domain" description="Flavodoxin-like" evidence="13">
    <location>
        <begin position="133"/>
        <end position="273"/>
    </location>
</feature>
<keyword evidence="12" id="KW-0503">Monooxygenase</keyword>
<dbReference type="GO" id="GO:0005506">
    <property type="term" value="F:iron ion binding"/>
    <property type="evidence" value="ECO:0007669"/>
    <property type="project" value="InterPro"/>
</dbReference>
<dbReference type="AlphaFoldDB" id="A0AAD9Z999"/>
<comment type="caution">
    <text evidence="15">The sequence shown here is derived from an EMBL/GenBank/DDBJ whole genome shotgun (WGS) entry which is preliminary data.</text>
</comment>
<dbReference type="SUPFAM" id="SSF52343">
    <property type="entry name" value="Ferredoxin reductase-like, C-terminal NADP-linked domain"/>
    <property type="match status" value="1"/>
</dbReference>
<keyword evidence="16" id="KW-1185">Reference proteome</keyword>
<proteinExistence type="inferred from homology"/>
<dbReference type="GO" id="GO:0005829">
    <property type="term" value="C:cytosol"/>
    <property type="evidence" value="ECO:0007669"/>
    <property type="project" value="TreeGrafter"/>
</dbReference>
<dbReference type="InterPro" id="IPR008254">
    <property type="entry name" value="Flavodoxin/NO_synth"/>
</dbReference>
<evidence type="ECO:0000256" key="5">
    <source>
        <dbReference type="ARBA" id="ARBA00022448"/>
    </source>
</evidence>
<evidence type="ECO:0000256" key="11">
    <source>
        <dbReference type="ARBA" id="ARBA00049342"/>
    </source>
</evidence>
<dbReference type="Gene3D" id="3.40.50.80">
    <property type="entry name" value="Nucleotide-binding domain of ferredoxin-NADP reductase (FNR) module"/>
    <property type="match status" value="1"/>
</dbReference>
<dbReference type="SUPFAM" id="SSF48264">
    <property type="entry name" value="Cytochrome P450"/>
    <property type="match status" value="1"/>
</dbReference>
<dbReference type="InterPro" id="IPR017938">
    <property type="entry name" value="Riboflavin_synthase-like_b-brl"/>
</dbReference>
<evidence type="ECO:0000259" key="13">
    <source>
        <dbReference type="PROSITE" id="PS50902"/>
    </source>
</evidence>
<evidence type="ECO:0000256" key="6">
    <source>
        <dbReference type="ARBA" id="ARBA00022630"/>
    </source>
</evidence>
<dbReference type="PROSITE" id="PS51384">
    <property type="entry name" value="FAD_FR"/>
    <property type="match status" value="1"/>
</dbReference>
<dbReference type="Proteomes" id="UP001281410">
    <property type="component" value="Unassembled WGS sequence"/>
</dbReference>
<dbReference type="Gene3D" id="3.40.50.360">
    <property type="match status" value="1"/>
</dbReference>
<comment type="cofactor">
    <cofactor evidence="2">
        <name>heme</name>
        <dbReference type="ChEBI" id="CHEBI:30413"/>
    </cofactor>
</comment>
<dbReference type="Gene3D" id="2.40.30.10">
    <property type="entry name" value="Translation factors"/>
    <property type="match status" value="1"/>
</dbReference>
<dbReference type="CDD" id="cd06206">
    <property type="entry name" value="bifunctional_CYPOR"/>
    <property type="match status" value="1"/>
</dbReference>
<evidence type="ECO:0000256" key="7">
    <source>
        <dbReference type="ARBA" id="ARBA00022643"/>
    </source>
</evidence>
<dbReference type="PROSITE" id="PS00086">
    <property type="entry name" value="CYTOCHROME_P450"/>
    <property type="match status" value="1"/>
</dbReference>
<dbReference type="Gene3D" id="1.20.990.10">
    <property type="entry name" value="NADPH-cytochrome p450 Reductase, Chain A, domain 3"/>
    <property type="match status" value="1"/>
</dbReference>
<dbReference type="Pfam" id="PF00175">
    <property type="entry name" value="NAD_binding_1"/>
    <property type="match status" value="1"/>
</dbReference>
<dbReference type="GO" id="GO:0010181">
    <property type="term" value="F:FMN binding"/>
    <property type="evidence" value="ECO:0007669"/>
    <property type="project" value="InterPro"/>
</dbReference>
<dbReference type="InterPro" id="IPR017972">
    <property type="entry name" value="Cyt_P450_CS"/>
</dbReference>
<evidence type="ECO:0000313" key="15">
    <source>
        <dbReference type="EMBL" id="KAK3173877.1"/>
    </source>
</evidence>
<comment type="similarity">
    <text evidence="12">Belongs to the cytochrome P450 family.</text>
</comment>
<dbReference type="InterPro" id="IPR036396">
    <property type="entry name" value="Cyt_P450_sf"/>
</dbReference>
<keyword evidence="6" id="KW-0285">Flavoprotein</keyword>
<dbReference type="Pfam" id="PF00067">
    <property type="entry name" value="p450"/>
    <property type="match status" value="1"/>
</dbReference>
<evidence type="ECO:0000259" key="14">
    <source>
        <dbReference type="PROSITE" id="PS51384"/>
    </source>
</evidence>
<dbReference type="PRINTS" id="PR00369">
    <property type="entry name" value="FLAVODOXIN"/>
</dbReference>
<dbReference type="SUPFAM" id="SSF52218">
    <property type="entry name" value="Flavoproteins"/>
    <property type="match status" value="1"/>
</dbReference>
<dbReference type="Pfam" id="PF00667">
    <property type="entry name" value="FAD_binding_1"/>
    <property type="match status" value="1"/>
</dbReference>
<dbReference type="InterPro" id="IPR039261">
    <property type="entry name" value="FNR_nucleotide-bd"/>
</dbReference>
<dbReference type="PROSITE" id="PS50902">
    <property type="entry name" value="FLAVODOXIN_LIKE"/>
    <property type="match status" value="1"/>
</dbReference>
<keyword evidence="7" id="KW-0288">FMN</keyword>
<dbReference type="SUPFAM" id="SSF63380">
    <property type="entry name" value="Riboflavin synthase domain-like"/>
    <property type="match status" value="1"/>
</dbReference>
<evidence type="ECO:0000256" key="12">
    <source>
        <dbReference type="RuleBase" id="RU000461"/>
    </source>
</evidence>
<sequence length="697" mass="78747">MVQLNLRTIHHDRDAFGEDADQFRPERMLHMDNIPEGAWRPFGVGMRSCIGRAFAEQEMIINVALILQRFQVEMVDPSYKLEFLVTMTIKPKDFKIKVRRRPGRGMDVGLYATKAADSKDNHMVNGGPTDKSLLILYGSNAGTCQAYAEELASEAGQYGYHADVKTMDSMVERLPKDRPIAIITPSYEGKPADNAKKFVAWLMSNRNSGMLHGIKYFVFGVGNKEWSQTYHKVPKQVDMLLEAMGGERIIETGFVDVESDTTGPFEDWRDKVWATLSNSKPTASKTLQAKITKGTTTQTLAGFSNPPGIVKKNITIADESVGPSKMHMEIELPESVSYQTGDYIAVLPFNHRDDVRRVIARFKLNSDDAIHIAETRKEFLKTDAPISVHDLIASRVELTTPITQRQLKSLAERTKDEKEKENILKMSGDEWETTLKRRFSVIDVLEDHPSCELEFADYLDMLKPITARQYSISSSMIDHQADLHQARATITYDVHDTEAWCGNGRAFHDVASSYLADLKPGNEVRCTVRQTNSGFHLPKDPMTPIIMICSGTGLAPMRGFIEERAAIQKARGQKLGPALLYYGCRDMEKDYLYKGQLEEWEKQGVVSLRPCFSKHGTEQDQFKYTSDRIYAEKEECGKLFGDGAKIFICGSASKIARSTAEMCMKIHMEHFPDCTREEAEKWLDGIKEDRYVSDVFG</sequence>
<evidence type="ECO:0000256" key="2">
    <source>
        <dbReference type="ARBA" id="ARBA00001971"/>
    </source>
</evidence>
<dbReference type="InterPro" id="IPR001433">
    <property type="entry name" value="OxRdtase_FAD/NAD-bd"/>
</dbReference>
<dbReference type="GO" id="GO:0016705">
    <property type="term" value="F:oxidoreductase activity, acting on paired donors, with incorporation or reduction of molecular oxygen"/>
    <property type="evidence" value="ECO:0007669"/>
    <property type="project" value="InterPro"/>
</dbReference>
<dbReference type="InterPro" id="IPR001709">
    <property type="entry name" value="Flavoprot_Pyr_Nucl_cyt_Rdtase"/>
</dbReference>
<dbReference type="EMBL" id="JANJYJ010000593">
    <property type="protein sequence ID" value="KAK3173877.1"/>
    <property type="molecule type" value="Genomic_DNA"/>
</dbReference>
<evidence type="ECO:0000256" key="3">
    <source>
        <dbReference type="ARBA" id="ARBA00001974"/>
    </source>
</evidence>
<dbReference type="InterPro" id="IPR001128">
    <property type="entry name" value="Cyt_P450"/>
</dbReference>
<dbReference type="GO" id="GO:0003958">
    <property type="term" value="F:NADPH-hemoprotein reductase activity"/>
    <property type="evidence" value="ECO:0007669"/>
    <property type="project" value="UniProtKB-EC"/>
</dbReference>
<dbReference type="InterPro" id="IPR003097">
    <property type="entry name" value="CysJ-like_FAD-binding"/>
</dbReference>
<name>A0AAD9Z999_9ROSI</name>
<keyword evidence="8" id="KW-0274">FAD</keyword>
<evidence type="ECO:0000256" key="4">
    <source>
        <dbReference type="ARBA" id="ARBA00010018"/>
    </source>
</evidence>
<evidence type="ECO:0000256" key="8">
    <source>
        <dbReference type="ARBA" id="ARBA00022827"/>
    </source>
</evidence>
<dbReference type="PRINTS" id="PR00371">
    <property type="entry name" value="FPNCR"/>
</dbReference>
<dbReference type="PANTHER" id="PTHR19384:SF127">
    <property type="entry name" value="BIFUNCTIONAL CYTOCHROME P450_NADPH--P450 REDUCTASE"/>
    <property type="match status" value="1"/>
</dbReference>
<keyword evidence="9" id="KW-0521">NADP</keyword>
<dbReference type="GO" id="GO:0004497">
    <property type="term" value="F:monooxygenase activity"/>
    <property type="evidence" value="ECO:0007669"/>
    <property type="project" value="UniProtKB-KW"/>
</dbReference>
<dbReference type="Gene3D" id="1.10.630.10">
    <property type="entry name" value="Cytochrome P450"/>
    <property type="match status" value="1"/>
</dbReference>
<dbReference type="GO" id="GO:0020037">
    <property type="term" value="F:heme binding"/>
    <property type="evidence" value="ECO:0007669"/>
    <property type="project" value="InterPro"/>
</dbReference>
<comment type="catalytic activity">
    <reaction evidence="11">
        <text>2 oxidized [cytochrome P450] + NADPH = 2 reduced [cytochrome P450] + NADP(+) + H(+)</text>
        <dbReference type="Rhea" id="RHEA:24040"/>
        <dbReference type="Rhea" id="RHEA-COMP:14627"/>
        <dbReference type="Rhea" id="RHEA-COMP:14628"/>
        <dbReference type="ChEBI" id="CHEBI:15378"/>
        <dbReference type="ChEBI" id="CHEBI:55376"/>
        <dbReference type="ChEBI" id="CHEBI:57783"/>
        <dbReference type="ChEBI" id="CHEBI:58349"/>
        <dbReference type="ChEBI" id="CHEBI:60344"/>
        <dbReference type="EC" id="1.6.2.4"/>
    </reaction>
</comment>
<gene>
    <name evidence="15" type="ORF">Dsin_032562</name>
</gene>
<keyword evidence="12" id="KW-0479">Metal-binding</keyword>
<protein>
    <recommendedName>
        <fullName evidence="17">NADPH--cytochrome P450 reductase</fullName>
    </recommendedName>
</protein>
<keyword evidence="5" id="KW-0813">Transport</keyword>
<evidence type="ECO:0000256" key="1">
    <source>
        <dbReference type="ARBA" id="ARBA00001917"/>
    </source>
</evidence>
<comment type="cofactor">
    <cofactor evidence="1">
        <name>FMN</name>
        <dbReference type="ChEBI" id="CHEBI:58210"/>
    </cofactor>
</comment>
<evidence type="ECO:0000256" key="9">
    <source>
        <dbReference type="ARBA" id="ARBA00022857"/>
    </source>
</evidence>
<dbReference type="InterPro" id="IPR001094">
    <property type="entry name" value="Flavdoxin-like"/>
</dbReference>
<keyword evidence="12" id="KW-0408">Iron</keyword>
<organism evidence="15 16">
    <name type="scientific">Dipteronia sinensis</name>
    <dbReference type="NCBI Taxonomy" id="43782"/>
    <lineage>
        <taxon>Eukaryota</taxon>
        <taxon>Viridiplantae</taxon>
        <taxon>Streptophyta</taxon>
        <taxon>Embryophyta</taxon>
        <taxon>Tracheophyta</taxon>
        <taxon>Spermatophyta</taxon>
        <taxon>Magnoliopsida</taxon>
        <taxon>eudicotyledons</taxon>
        <taxon>Gunneridae</taxon>
        <taxon>Pentapetalae</taxon>
        <taxon>rosids</taxon>
        <taxon>malvids</taxon>
        <taxon>Sapindales</taxon>
        <taxon>Sapindaceae</taxon>
        <taxon>Hippocastanoideae</taxon>
        <taxon>Acereae</taxon>
        <taxon>Dipteronia</taxon>
    </lineage>
</organism>
<evidence type="ECO:0008006" key="17">
    <source>
        <dbReference type="Google" id="ProtNLM"/>
    </source>
</evidence>
<accession>A0AAD9Z999</accession>
<evidence type="ECO:0000313" key="16">
    <source>
        <dbReference type="Proteomes" id="UP001281410"/>
    </source>
</evidence>
<keyword evidence="12" id="KW-0349">Heme</keyword>
<comment type="cofactor">
    <cofactor evidence="3">
        <name>FAD</name>
        <dbReference type="ChEBI" id="CHEBI:57692"/>
    </cofactor>
</comment>
<dbReference type="InterPro" id="IPR029039">
    <property type="entry name" value="Flavoprotein-like_sf"/>
</dbReference>
<reference evidence="15" key="1">
    <citation type="journal article" date="2023" name="Plant J.">
        <title>Genome sequences and population genomics provide insights into the demographic history, inbreeding, and mutation load of two 'living fossil' tree species of Dipteronia.</title>
        <authorList>
            <person name="Feng Y."/>
            <person name="Comes H.P."/>
            <person name="Chen J."/>
            <person name="Zhu S."/>
            <person name="Lu R."/>
            <person name="Zhang X."/>
            <person name="Li P."/>
            <person name="Qiu J."/>
            <person name="Olsen K.M."/>
            <person name="Qiu Y."/>
        </authorList>
    </citation>
    <scope>NUCLEOTIDE SEQUENCE</scope>
    <source>
        <strain evidence="15">NBL</strain>
    </source>
</reference>
<evidence type="ECO:0000256" key="10">
    <source>
        <dbReference type="ARBA" id="ARBA00023002"/>
    </source>
</evidence>
<dbReference type="InterPro" id="IPR023173">
    <property type="entry name" value="NADPH_Cyt_P450_Rdtase_alpha"/>
</dbReference>
<comment type="similarity">
    <text evidence="4">In the N-terminal section; belongs to the cytochrome P450 family.</text>
</comment>
<keyword evidence="10 12" id="KW-0560">Oxidoreductase</keyword>
<dbReference type="PANTHER" id="PTHR19384">
    <property type="entry name" value="NITRIC OXIDE SYNTHASE-RELATED"/>
    <property type="match status" value="1"/>
</dbReference>